<dbReference type="SUPFAM" id="SSF52799">
    <property type="entry name" value="(Phosphotyrosine protein) phosphatases II"/>
    <property type="match status" value="1"/>
</dbReference>
<feature type="region of interest" description="Disordered" evidence="3">
    <location>
        <begin position="360"/>
        <end position="380"/>
    </location>
</feature>
<dbReference type="GO" id="GO:0004725">
    <property type="term" value="F:protein tyrosine phosphatase activity"/>
    <property type="evidence" value="ECO:0007669"/>
    <property type="project" value="InterPro"/>
</dbReference>
<feature type="region of interest" description="Disordered" evidence="3">
    <location>
        <begin position="1"/>
        <end position="25"/>
    </location>
</feature>
<accession>A0AAV2Q0D4</accession>
<protein>
    <recommendedName>
        <fullName evidence="8">Protein tyrosine phosphatase domain-containing protein 1</fullName>
    </recommendedName>
</protein>
<dbReference type="SMART" id="SM00404">
    <property type="entry name" value="PTPc_motif"/>
    <property type="match status" value="1"/>
</dbReference>
<feature type="domain" description="Tyrosine-protein phosphatase" evidence="4">
    <location>
        <begin position="73"/>
        <end position="237"/>
    </location>
</feature>
<dbReference type="PROSITE" id="PS00383">
    <property type="entry name" value="TYR_PHOSPHATASE_1"/>
    <property type="match status" value="1"/>
</dbReference>
<evidence type="ECO:0000256" key="2">
    <source>
        <dbReference type="ARBA" id="ARBA00022912"/>
    </source>
</evidence>
<dbReference type="InterPro" id="IPR000387">
    <property type="entry name" value="Tyr_Pase_dom"/>
</dbReference>
<evidence type="ECO:0000256" key="1">
    <source>
        <dbReference type="ARBA" id="ARBA00022801"/>
    </source>
</evidence>
<reference evidence="6 7" key="1">
    <citation type="submission" date="2024-05" db="EMBL/GenBank/DDBJ databases">
        <authorList>
            <person name="Wallberg A."/>
        </authorList>
    </citation>
    <scope>NUCLEOTIDE SEQUENCE [LARGE SCALE GENOMIC DNA]</scope>
</reference>
<dbReference type="CDD" id="cd14506">
    <property type="entry name" value="PTP_PTPDC1"/>
    <property type="match status" value="1"/>
</dbReference>
<dbReference type="PROSITE" id="PS50056">
    <property type="entry name" value="TYR_PHOSPHATASE_2"/>
    <property type="match status" value="1"/>
</dbReference>
<dbReference type="InterPro" id="IPR003595">
    <property type="entry name" value="Tyr_Pase_cat"/>
</dbReference>
<dbReference type="Proteomes" id="UP001497623">
    <property type="component" value="Unassembled WGS sequence"/>
</dbReference>
<dbReference type="InterPro" id="IPR049573">
    <property type="entry name" value="PTPDC1_PTP"/>
</dbReference>
<evidence type="ECO:0000259" key="5">
    <source>
        <dbReference type="PROSITE" id="PS50056"/>
    </source>
</evidence>
<dbReference type="AlphaFoldDB" id="A0AAV2Q0D4"/>
<feature type="non-terminal residue" evidence="6">
    <location>
        <position position="675"/>
    </location>
</feature>
<dbReference type="FunFam" id="3.90.190.10:FF:000238">
    <property type="entry name" value="Uncharacterized protein"/>
    <property type="match status" value="1"/>
</dbReference>
<dbReference type="GO" id="GO:0060271">
    <property type="term" value="P:cilium assembly"/>
    <property type="evidence" value="ECO:0007669"/>
    <property type="project" value="InterPro"/>
</dbReference>
<comment type="caution">
    <text evidence="6">The sequence shown here is derived from an EMBL/GenBank/DDBJ whole genome shotgun (WGS) entry which is preliminary data.</text>
</comment>
<sequence>MSTAPGEVAGLRPAGLPGNPRERSVQSNYSKIGESLRNNIPTEMQCSVFCGGKRCKYDTDDKWEKKDMAIDGIYSHWITDDILAMARPNTDIMQNKDIVGQFLKHNIKTVINLQLPGEHASCGSPLNESGFSYDPAAFMEQGIFFYNFGLKDYGEPTLQGILDMVKVMAFALTEGKVSVHCHAGLGRTGVLVACYLVYAVRVRASDAIRYVRMKRPNAVQTSGQISVVLEFERFVLPQSYVYCNKEFMKEKRNPQFTFTQSLTRQQTMLHGYEARTLKYIPKVVYVICERLLRLCGCGGTLAPPHVLSPLEISFAIGTPSFTSFFLCAQFDYEQRVSYSAPQSLGSPAMSASFKDIQGNAQGIRQSSEDDSGYPGEGEFSMGDVSVPNSAQFATRRMAQQDCITPDVPSCMSGAPERCIDSLLNDGIRDQKLQDNLCYQELASQSDLRKLAEQEEIKVVLPKSVFEALLVDHSIMDTDFKKGFKSYRIDLNVKQSAWDRLNTENNLHLLTALLFSWMEHLRFPILTVDSLQYIVLAASKPEVCLRKMDKEVRYTIEYLVRFVSRLQPLTRDEQELLLKRIISSVTQQAVPIRGTLLPAAERNYGRIGPNSLGVLHLIDILFAIDYLVYLESRAGSAGSVLSGSSSITSSAMDHYTARVTPPGQVVTPEPGSGEEE</sequence>
<dbReference type="InterPro" id="IPR029021">
    <property type="entry name" value="Prot-tyrosine_phosphatase-like"/>
</dbReference>
<dbReference type="InterPro" id="IPR020422">
    <property type="entry name" value="TYR_PHOSPHATASE_DUAL_dom"/>
</dbReference>
<dbReference type="InterPro" id="IPR000340">
    <property type="entry name" value="Dual-sp_phosphatase_cat-dom"/>
</dbReference>
<dbReference type="InterPro" id="IPR016130">
    <property type="entry name" value="Tyr_Pase_AS"/>
</dbReference>
<dbReference type="PANTHER" id="PTHR23339">
    <property type="entry name" value="TYROSINE SPECIFIC PROTEIN PHOSPHATASE AND DUAL SPECIFICITY PROTEIN PHOSPHATASE"/>
    <property type="match status" value="1"/>
</dbReference>
<dbReference type="EMBL" id="CAXKWB010002410">
    <property type="protein sequence ID" value="CAL4066887.1"/>
    <property type="molecule type" value="Genomic_DNA"/>
</dbReference>
<proteinExistence type="predicted"/>
<evidence type="ECO:0000313" key="6">
    <source>
        <dbReference type="EMBL" id="CAL4066887.1"/>
    </source>
</evidence>
<dbReference type="SMART" id="SM00195">
    <property type="entry name" value="DSPc"/>
    <property type="match status" value="1"/>
</dbReference>
<dbReference type="InterPro" id="IPR050561">
    <property type="entry name" value="PTP"/>
</dbReference>
<evidence type="ECO:0000313" key="7">
    <source>
        <dbReference type="Proteomes" id="UP001497623"/>
    </source>
</evidence>
<evidence type="ECO:0000256" key="3">
    <source>
        <dbReference type="SAM" id="MobiDB-lite"/>
    </source>
</evidence>
<evidence type="ECO:0000259" key="4">
    <source>
        <dbReference type="PROSITE" id="PS50054"/>
    </source>
</evidence>
<keyword evidence="2" id="KW-0904">Protein phosphatase</keyword>
<name>A0AAV2Q0D4_MEGNR</name>
<dbReference type="Pfam" id="PF00782">
    <property type="entry name" value="DSPc"/>
    <property type="match status" value="1"/>
</dbReference>
<organism evidence="6 7">
    <name type="scientific">Meganyctiphanes norvegica</name>
    <name type="common">Northern krill</name>
    <name type="synonym">Thysanopoda norvegica</name>
    <dbReference type="NCBI Taxonomy" id="48144"/>
    <lineage>
        <taxon>Eukaryota</taxon>
        <taxon>Metazoa</taxon>
        <taxon>Ecdysozoa</taxon>
        <taxon>Arthropoda</taxon>
        <taxon>Crustacea</taxon>
        <taxon>Multicrustacea</taxon>
        <taxon>Malacostraca</taxon>
        <taxon>Eumalacostraca</taxon>
        <taxon>Eucarida</taxon>
        <taxon>Euphausiacea</taxon>
        <taxon>Euphausiidae</taxon>
        <taxon>Meganyctiphanes</taxon>
    </lineage>
</organism>
<gene>
    <name evidence="6" type="ORF">MNOR_LOCUS6018</name>
</gene>
<keyword evidence="1" id="KW-0378">Hydrolase</keyword>
<evidence type="ECO:0008006" key="8">
    <source>
        <dbReference type="Google" id="ProtNLM"/>
    </source>
</evidence>
<feature type="domain" description="Tyrosine specific protein phosphatases" evidence="5">
    <location>
        <begin position="159"/>
        <end position="226"/>
    </location>
</feature>
<dbReference type="Gene3D" id="3.90.190.10">
    <property type="entry name" value="Protein tyrosine phosphatase superfamily"/>
    <property type="match status" value="1"/>
</dbReference>
<dbReference type="PROSITE" id="PS50054">
    <property type="entry name" value="TYR_PHOSPHATASE_DUAL"/>
    <property type="match status" value="1"/>
</dbReference>
<keyword evidence="7" id="KW-1185">Reference proteome</keyword>